<comment type="caution">
    <text evidence="2">The sequence shown here is derived from an EMBL/GenBank/DDBJ whole genome shotgun (WGS) entry which is preliminary data.</text>
</comment>
<dbReference type="EMBL" id="JADLZT010000002">
    <property type="protein sequence ID" value="MBF6023064.1"/>
    <property type="molecule type" value="Genomic_DNA"/>
</dbReference>
<keyword evidence="3" id="KW-1185">Reference proteome</keyword>
<dbReference type="RefSeq" id="WP_194929669.1">
    <property type="nucleotide sequence ID" value="NZ_JADLZT010000002.1"/>
</dbReference>
<reference evidence="2 3" key="1">
    <citation type="submission" date="2020-11" db="EMBL/GenBank/DDBJ databases">
        <title>Draft Genome Sequence and Secondary Metabolite Biosynthetic Potential of the Lysobacter niastensis Type strain DSM 18481.</title>
        <authorList>
            <person name="Turrini P."/>
            <person name="Artuso I."/>
            <person name="Tescari M."/>
            <person name="Lugli G.A."/>
            <person name="Frangipani E."/>
            <person name="Ventura M."/>
            <person name="Visca P."/>
        </authorList>
    </citation>
    <scope>NUCLEOTIDE SEQUENCE [LARGE SCALE GENOMIC DNA]</scope>
    <source>
        <strain evidence="2 3">DSM 18481</strain>
    </source>
</reference>
<name>A0ABS0B3L6_9GAMM</name>
<dbReference type="Proteomes" id="UP001429984">
    <property type="component" value="Unassembled WGS sequence"/>
</dbReference>
<protein>
    <submittedName>
        <fullName evidence="2">NHLP-related RiPP peptide</fullName>
    </submittedName>
</protein>
<feature type="compositionally biased region" description="Polar residues" evidence="1">
    <location>
        <begin position="92"/>
        <end position="101"/>
    </location>
</feature>
<organism evidence="2 3">
    <name type="scientific">Lysobacter niastensis</name>
    <dbReference type="NCBI Taxonomy" id="380629"/>
    <lineage>
        <taxon>Bacteria</taxon>
        <taxon>Pseudomonadati</taxon>
        <taxon>Pseudomonadota</taxon>
        <taxon>Gammaproteobacteria</taxon>
        <taxon>Lysobacterales</taxon>
        <taxon>Lysobacteraceae</taxon>
        <taxon>Lysobacter</taxon>
    </lineage>
</organism>
<dbReference type="InterPro" id="IPR030976">
    <property type="entry name" value="Mod_pep_NH_fam"/>
</dbReference>
<proteinExistence type="predicted"/>
<feature type="region of interest" description="Disordered" evidence="1">
    <location>
        <begin position="90"/>
        <end position="111"/>
    </location>
</feature>
<evidence type="ECO:0000313" key="2">
    <source>
        <dbReference type="EMBL" id="MBF6023064.1"/>
    </source>
</evidence>
<sequence>MTNENRTAPLDAAVADKLLNLLSSDDSFRDHFSRDPVAALETIGYKRPAPQSKPEGSAQPELFVTCCVKQLASKEAISTARAEIRGMLLTGLNHTTPQLDANPSDDRRTLK</sequence>
<accession>A0ABS0B3L6</accession>
<dbReference type="NCBIfam" id="TIGR04509">
    <property type="entry name" value="mod_pep_NH_fam"/>
    <property type="match status" value="1"/>
</dbReference>
<evidence type="ECO:0000313" key="3">
    <source>
        <dbReference type="Proteomes" id="UP001429984"/>
    </source>
</evidence>
<gene>
    <name evidence="2" type="ORF">IU514_03385</name>
</gene>
<evidence type="ECO:0000256" key="1">
    <source>
        <dbReference type="SAM" id="MobiDB-lite"/>
    </source>
</evidence>